<keyword evidence="1" id="KW-0472">Membrane</keyword>
<comment type="caution">
    <text evidence="2">The sequence shown here is derived from an EMBL/GenBank/DDBJ whole genome shotgun (WGS) entry which is preliminary data.</text>
</comment>
<keyword evidence="1" id="KW-0812">Transmembrane</keyword>
<sequence>MMFHSAAKTNPMFGHASLAVLLLGIVSVATSDGIYKFLDAPTWTAVNVIMWVALQLFWLYRGDKSLLLKGVGVTLCITAYSTFCGLVFFPALPDILGIPIFVMGYGPPFLTYAYLLIFTPIGKKIADVVSWEELTLATAYRFVMEIPWNIAVDAGALPGALKSPLEAVTPYTFNPTGAIFSHGICIDGLASIILGPIIAAVIAYKGINFVPPSVYLGYQAFGVMTLGAAVLVIVTNFPGNNLFACWTTVGTDTGAFERLPGVYQAFHGSTTGFIINFISYRKYMAK</sequence>
<evidence type="ECO:0000313" key="2">
    <source>
        <dbReference type="EMBL" id="KAL1527364.1"/>
    </source>
</evidence>
<keyword evidence="1" id="KW-1133">Transmembrane helix</keyword>
<dbReference type="Proteomes" id="UP001515480">
    <property type="component" value="Unassembled WGS sequence"/>
</dbReference>
<feature type="transmembrane region" description="Helical" evidence="1">
    <location>
        <begin position="95"/>
        <end position="117"/>
    </location>
</feature>
<evidence type="ECO:0000313" key="3">
    <source>
        <dbReference type="Proteomes" id="UP001515480"/>
    </source>
</evidence>
<keyword evidence="3" id="KW-1185">Reference proteome</keyword>
<accession>A0AB34K4Q8</accession>
<feature type="transmembrane region" description="Helical" evidence="1">
    <location>
        <begin position="66"/>
        <end position="89"/>
    </location>
</feature>
<dbReference type="EMBL" id="JBGBPQ010000003">
    <property type="protein sequence ID" value="KAL1527364.1"/>
    <property type="molecule type" value="Genomic_DNA"/>
</dbReference>
<feature type="transmembrane region" description="Helical" evidence="1">
    <location>
        <begin position="216"/>
        <end position="234"/>
    </location>
</feature>
<feature type="transmembrane region" description="Helical" evidence="1">
    <location>
        <begin position="41"/>
        <end position="59"/>
    </location>
</feature>
<name>A0AB34K4Q8_PRYPA</name>
<dbReference type="AlphaFoldDB" id="A0AB34K4Q8"/>
<gene>
    <name evidence="2" type="ORF">AB1Y20_016034</name>
</gene>
<feature type="transmembrane region" description="Helical" evidence="1">
    <location>
        <begin position="184"/>
        <end position="204"/>
    </location>
</feature>
<proteinExistence type="predicted"/>
<protein>
    <submittedName>
        <fullName evidence="2">Uncharacterized protein</fullName>
    </submittedName>
</protein>
<evidence type="ECO:0000256" key="1">
    <source>
        <dbReference type="SAM" id="Phobius"/>
    </source>
</evidence>
<reference evidence="2 3" key="1">
    <citation type="journal article" date="2024" name="Science">
        <title>Giant polyketide synthase enzymes in the biosynthesis of giant marine polyether toxins.</title>
        <authorList>
            <person name="Fallon T.R."/>
            <person name="Shende V.V."/>
            <person name="Wierzbicki I.H."/>
            <person name="Pendleton A.L."/>
            <person name="Watervoot N.F."/>
            <person name="Auber R.P."/>
            <person name="Gonzalez D.J."/>
            <person name="Wisecaver J.H."/>
            <person name="Moore B.S."/>
        </authorList>
    </citation>
    <scope>NUCLEOTIDE SEQUENCE [LARGE SCALE GENOMIC DNA]</scope>
    <source>
        <strain evidence="2 3">12B1</strain>
    </source>
</reference>
<organism evidence="2 3">
    <name type="scientific">Prymnesium parvum</name>
    <name type="common">Toxic golden alga</name>
    <dbReference type="NCBI Taxonomy" id="97485"/>
    <lineage>
        <taxon>Eukaryota</taxon>
        <taxon>Haptista</taxon>
        <taxon>Haptophyta</taxon>
        <taxon>Prymnesiophyceae</taxon>
        <taxon>Prymnesiales</taxon>
        <taxon>Prymnesiaceae</taxon>
        <taxon>Prymnesium</taxon>
    </lineage>
</organism>